<name>A0A2S5B1N0_9BASI</name>
<dbReference type="Proteomes" id="UP000237144">
    <property type="component" value="Unassembled WGS sequence"/>
</dbReference>
<gene>
    <name evidence="2" type="ORF">BMF94_6309</name>
</gene>
<keyword evidence="3" id="KW-1185">Reference proteome</keyword>
<protein>
    <submittedName>
        <fullName evidence="2">Uncharacterized protein</fullName>
    </submittedName>
</protein>
<comment type="caution">
    <text evidence="2">The sequence shown here is derived from an EMBL/GenBank/DDBJ whole genome shotgun (WGS) entry which is preliminary data.</text>
</comment>
<sequence length="183" mass="19841">MAGACRMEVPQRDGREEAGILAFTIVTCLESRIRWARGSCSTRPRTSCAIRCPTAISAPVGQELIRLVARRLTETASRSSRLARARSHRSRVSEPALAARLTAAIAGLPSAPYRILIPPAAYPLTHLSCTHLQYCHIPARFVATPSPPRLELDQISSGLPDSTSRDRMTANARSNDTPVARSA</sequence>
<evidence type="ECO:0000313" key="3">
    <source>
        <dbReference type="Proteomes" id="UP000237144"/>
    </source>
</evidence>
<evidence type="ECO:0000256" key="1">
    <source>
        <dbReference type="SAM" id="MobiDB-lite"/>
    </source>
</evidence>
<accession>A0A2S5B1N0</accession>
<reference evidence="2 3" key="1">
    <citation type="journal article" date="2018" name="Front. Microbiol.">
        <title>Prospects for Fungal Bioremediation of Acidic Radioactive Waste Sites: Characterization and Genome Sequence of Rhodotorula taiwanensis MD1149.</title>
        <authorList>
            <person name="Tkavc R."/>
            <person name="Matrosova V.Y."/>
            <person name="Grichenko O.E."/>
            <person name="Gostincar C."/>
            <person name="Volpe R.P."/>
            <person name="Klimenkova P."/>
            <person name="Gaidamakova E.K."/>
            <person name="Zhou C.E."/>
            <person name="Stewart B.J."/>
            <person name="Lyman M.G."/>
            <person name="Malfatti S.A."/>
            <person name="Rubinfeld B."/>
            <person name="Courtot M."/>
            <person name="Singh J."/>
            <person name="Dalgard C.L."/>
            <person name="Hamilton T."/>
            <person name="Frey K.G."/>
            <person name="Gunde-Cimerman N."/>
            <person name="Dugan L."/>
            <person name="Daly M.J."/>
        </authorList>
    </citation>
    <scope>NUCLEOTIDE SEQUENCE [LARGE SCALE GENOMIC DNA]</scope>
    <source>
        <strain evidence="2 3">MD1149</strain>
    </source>
</reference>
<organism evidence="2 3">
    <name type="scientific">Rhodotorula taiwanensis</name>
    <dbReference type="NCBI Taxonomy" id="741276"/>
    <lineage>
        <taxon>Eukaryota</taxon>
        <taxon>Fungi</taxon>
        <taxon>Dikarya</taxon>
        <taxon>Basidiomycota</taxon>
        <taxon>Pucciniomycotina</taxon>
        <taxon>Microbotryomycetes</taxon>
        <taxon>Sporidiobolales</taxon>
        <taxon>Sporidiobolaceae</taxon>
        <taxon>Rhodotorula</taxon>
    </lineage>
</organism>
<dbReference type="AlphaFoldDB" id="A0A2S5B1N0"/>
<proteinExistence type="predicted"/>
<dbReference type="EMBL" id="PJQD01000104">
    <property type="protein sequence ID" value="POY70683.1"/>
    <property type="molecule type" value="Genomic_DNA"/>
</dbReference>
<evidence type="ECO:0000313" key="2">
    <source>
        <dbReference type="EMBL" id="POY70683.1"/>
    </source>
</evidence>
<feature type="region of interest" description="Disordered" evidence="1">
    <location>
        <begin position="152"/>
        <end position="183"/>
    </location>
</feature>